<keyword evidence="6 7" id="KW-0472">Membrane</keyword>
<feature type="domain" description="ABC transmembrane type-1" evidence="8">
    <location>
        <begin position="70"/>
        <end position="282"/>
    </location>
</feature>
<feature type="transmembrane region" description="Helical" evidence="7">
    <location>
        <begin position="261"/>
        <end position="281"/>
    </location>
</feature>
<keyword evidence="10" id="KW-1185">Reference proteome</keyword>
<comment type="similarity">
    <text evidence="7">Belongs to the binding-protein-dependent transport system permease family.</text>
</comment>
<dbReference type="EMBL" id="JAJOMB010000005">
    <property type="protein sequence ID" value="MCD5311785.1"/>
    <property type="molecule type" value="Genomic_DNA"/>
</dbReference>
<comment type="subcellular location">
    <subcellularLocation>
        <location evidence="1 7">Cell membrane</location>
        <topology evidence="1 7">Multi-pass membrane protein</topology>
    </subcellularLocation>
</comment>
<dbReference type="SUPFAM" id="SSF161098">
    <property type="entry name" value="MetI-like"/>
    <property type="match status" value="1"/>
</dbReference>
<dbReference type="RefSeq" id="WP_231441327.1">
    <property type="nucleotide sequence ID" value="NZ_JAJOMB010000005.1"/>
</dbReference>
<dbReference type="GO" id="GO:0005886">
    <property type="term" value="C:plasma membrane"/>
    <property type="evidence" value="ECO:0007669"/>
    <property type="project" value="UniProtKB-SubCell"/>
</dbReference>
<evidence type="ECO:0000256" key="2">
    <source>
        <dbReference type="ARBA" id="ARBA00022448"/>
    </source>
</evidence>
<organism evidence="9 10">
    <name type="scientific">Kineosporia babensis</name>
    <dbReference type="NCBI Taxonomy" id="499548"/>
    <lineage>
        <taxon>Bacteria</taxon>
        <taxon>Bacillati</taxon>
        <taxon>Actinomycetota</taxon>
        <taxon>Actinomycetes</taxon>
        <taxon>Kineosporiales</taxon>
        <taxon>Kineosporiaceae</taxon>
        <taxon>Kineosporia</taxon>
    </lineage>
</organism>
<keyword evidence="2 7" id="KW-0813">Transport</keyword>
<dbReference type="GO" id="GO:0055085">
    <property type="term" value="P:transmembrane transport"/>
    <property type="evidence" value="ECO:0007669"/>
    <property type="project" value="InterPro"/>
</dbReference>
<protein>
    <submittedName>
        <fullName evidence="9">Sugar ABC transporter permease</fullName>
    </submittedName>
</protein>
<name>A0A9X1SUJ7_9ACTN</name>
<dbReference type="Gene3D" id="1.10.3720.10">
    <property type="entry name" value="MetI-like"/>
    <property type="match status" value="1"/>
</dbReference>
<keyword evidence="3" id="KW-1003">Cell membrane</keyword>
<comment type="caution">
    <text evidence="9">The sequence shown here is derived from an EMBL/GenBank/DDBJ whole genome shotgun (WGS) entry which is preliminary data.</text>
</comment>
<gene>
    <name evidence="9" type="ORF">LR394_12820</name>
</gene>
<feature type="transmembrane region" description="Helical" evidence="7">
    <location>
        <begin position="155"/>
        <end position="177"/>
    </location>
</feature>
<evidence type="ECO:0000256" key="3">
    <source>
        <dbReference type="ARBA" id="ARBA00022475"/>
    </source>
</evidence>
<reference evidence="9" key="1">
    <citation type="submission" date="2021-11" db="EMBL/GenBank/DDBJ databases">
        <title>Streptomyces corallinus and Kineosporia corallina sp. nov., two new coral-derived marine actinobacteria.</title>
        <authorList>
            <person name="Buangrab K."/>
            <person name="Sutthacheep M."/>
            <person name="Yeemin T."/>
            <person name="Harunari E."/>
            <person name="Igarashi Y."/>
            <person name="Sripreechasak P."/>
            <person name="Kanchanasin P."/>
            <person name="Tanasupawat S."/>
            <person name="Phongsopitanun W."/>
        </authorList>
    </citation>
    <scope>NUCLEOTIDE SEQUENCE</scope>
    <source>
        <strain evidence="9">JCM 31032</strain>
    </source>
</reference>
<dbReference type="CDD" id="cd06261">
    <property type="entry name" value="TM_PBP2"/>
    <property type="match status" value="1"/>
</dbReference>
<evidence type="ECO:0000256" key="1">
    <source>
        <dbReference type="ARBA" id="ARBA00004651"/>
    </source>
</evidence>
<dbReference type="InterPro" id="IPR051393">
    <property type="entry name" value="ABC_transporter_permease"/>
</dbReference>
<dbReference type="PANTHER" id="PTHR30193">
    <property type="entry name" value="ABC TRANSPORTER PERMEASE PROTEIN"/>
    <property type="match status" value="1"/>
</dbReference>
<sequence>MTRDSRWAYLFIAPAVAVFAVFTILPSIATFGISLFDWNWLNMSRSEMVGAQNYLDMIKGATTPSFWSTLATTAVFVISMVAGGTALGLAIAMLLRKSNRISMFGRSAVFLAFVTPQVATSIAWIWMYNDRFGVLNALLQSLNGPRIDWLGDPAFAMPAIVIYSLWHGTGFTMMIFIGGLTSVSKELGEAARVDGANRWQEFWHVTLPELRPFVIFAVVIATINALQAFTQFFVMTSGGPGHSTSTLGLQVYQQAFVSHHAGYAAALAVVLFAITAVMAFAQQRFSRRLEQ</sequence>
<evidence type="ECO:0000256" key="5">
    <source>
        <dbReference type="ARBA" id="ARBA00022989"/>
    </source>
</evidence>
<dbReference type="Pfam" id="PF00528">
    <property type="entry name" value="BPD_transp_1"/>
    <property type="match status" value="1"/>
</dbReference>
<dbReference type="PROSITE" id="PS50928">
    <property type="entry name" value="ABC_TM1"/>
    <property type="match status" value="1"/>
</dbReference>
<evidence type="ECO:0000313" key="10">
    <source>
        <dbReference type="Proteomes" id="UP001138997"/>
    </source>
</evidence>
<evidence type="ECO:0000256" key="6">
    <source>
        <dbReference type="ARBA" id="ARBA00023136"/>
    </source>
</evidence>
<accession>A0A9X1SUJ7</accession>
<feature type="transmembrane region" description="Helical" evidence="7">
    <location>
        <begin position="74"/>
        <end position="95"/>
    </location>
</feature>
<feature type="transmembrane region" description="Helical" evidence="7">
    <location>
        <begin position="7"/>
        <end position="36"/>
    </location>
</feature>
<dbReference type="AlphaFoldDB" id="A0A9X1SUJ7"/>
<keyword evidence="4 7" id="KW-0812">Transmembrane</keyword>
<proteinExistence type="inferred from homology"/>
<dbReference type="InterPro" id="IPR000515">
    <property type="entry name" value="MetI-like"/>
</dbReference>
<evidence type="ECO:0000256" key="7">
    <source>
        <dbReference type="RuleBase" id="RU363032"/>
    </source>
</evidence>
<keyword evidence="5 7" id="KW-1133">Transmembrane helix</keyword>
<evidence type="ECO:0000259" key="8">
    <source>
        <dbReference type="PROSITE" id="PS50928"/>
    </source>
</evidence>
<evidence type="ECO:0000313" key="9">
    <source>
        <dbReference type="EMBL" id="MCD5311785.1"/>
    </source>
</evidence>
<feature type="transmembrane region" description="Helical" evidence="7">
    <location>
        <begin position="107"/>
        <end position="127"/>
    </location>
</feature>
<dbReference type="Proteomes" id="UP001138997">
    <property type="component" value="Unassembled WGS sequence"/>
</dbReference>
<dbReference type="InterPro" id="IPR035906">
    <property type="entry name" value="MetI-like_sf"/>
</dbReference>
<feature type="transmembrane region" description="Helical" evidence="7">
    <location>
        <begin position="213"/>
        <end position="234"/>
    </location>
</feature>
<dbReference type="PANTHER" id="PTHR30193:SF37">
    <property type="entry name" value="INNER MEMBRANE ABC TRANSPORTER PERMEASE PROTEIN YCJO"/>
    <property type="match status" value="1"/>
</dbReference>
<evidence type="ECO:0000256" key="4">
    <source>
        <dbReference type="ARBA" id="ARBA00022692"/>
    </source>
</evidence>